<comment type="caution">
    <text evidence="4">The sequence shown here is derived from an EMBL/GenBank/DDBJ whole genome shotgun (WGS) entry which is preliminary data.</text>
</comment>
<dbReference type="GO" id="GO:0098542">
    <property type="term" value="P:defense response to other organism"/>
    <property type="evidence" value="ECO:0007669"/>
    <property type="project" value="InterPro"/>
</dbReference>
<dbReference type="PANTHER" id="PTHR31415">
    <property type="entry name" value="OS05G0367900 PROTEIN"/>
    <property type="match status" value="1"/>
</dbReference>
<keyword evidence="3" id="KW-1133">Transmembrane helix</keyword>
<dbReference type="Proteomes" id="UP001163823">
    <property type="component" value="Chromosome 3"/>
</dbReference>
<dbReference type="EMBL" id="JARAOO010000003">
    <property type="protein sequence ID" value="KAJ7976205.1"/>
    <property type="molecule type" value="Genomic_DNA"/>
</dbReference>
<evidence type="ECO:0000313" key="5">
    <source>
        <dbReference type="Proteomes" id="UP001163823"/>
    </source>
</evidence>
<dbReference type="GO" id="GO:0005886">
    <property type="term" value="C:plasma membrane"/>
    <property type="evidence" value="ECO:0007669"/>
    <property type="project" value="TreeGrafter"/>
</dbReference>
<sequence>MADKQHQNEAYHRRSRCGTCCGCLWSVLWKLILAIIIIIGLAVLIFWIIVQPRQFKFYVTDAKLTQFDYSTTNNTLYYNLGLNISVRNPNKKLNFYHDQNEARAFYEGHRFSNYNVTTWRNSFRQYDKSTSALKAEFKGQQLVFLNTNELEEFNKEKAAGVYNIDVKFYMRIRFRLGDFITGDFKPKVECGLEVPLSANGTSPATAFDSKRCRVDF</sequence>
<dbReference type="AlphaFoldDB" id="A0AAD7Q7C1"/>
<evidence type="ECO:0000256" key="3">
    <source>
        <dbReference type="SAM" id="Phobius"/>
    </source>
</evidence>
<reference evidence="4" key="1">
    <citation type="journal article" date="2023" name="Science">
        <title>Elucidation of the pathway for biosynthesis of saponin adjuvants from the soapbark tree.</title>
        <authorList>
            <person name="Reed J."/>
            <person name="Orme A."/>
            <person name="El-Demerdash A."/>
            <person name="Owen C."/>
            <person name="Martin L.B.B."/>
            <person name="Misra R.C."/>
            <person name="Kikuchi S."/>
            <person name="Rejzek M."/>
            <person name="Martin A.C."/>
            <person name="Harkess A."/>
            <person name="Leebens-Mack J."/>
            <person name="Louveau T."/>
            <person name="Stephenson M.J."/>
            <person name="Osbourn A."/>
        </authorList>
    </citation>
    <scope>NUCLEOTIDE SEQUENCE</scope>
    <source>
        <strain evidence="4">S10</strain>
    </source>
</reference>
<evidence type="ECO:0000313" key="4">
    <source>
        <dbReference type="EMBL" id="KAJ7976205.1"/>
    </source>
</evidence>
<gene>
    <name evidence="4" type="ORF">O6P43_006022</name>
</gene>
<evidence type="ECO:0000256" key="2">
    <source>
        <dbReference type="ARBA" id="ARBA00023136"/>
    </source>
</evidence>
<feature type="transmembrane region" description="Helical" evidence="3">
    <location>
        <begin position="31"/>
        <end position="50"/>
    </location>
</feature>
<dbReference type="GO" id="GO:0009506">
    <property type="term" value="C:plasmodesma"/>
    <property type="evidence" value="ECO:0007669"/>
    <property type="project" value="TreeGrafter"/>
</dbReference>
<dbReference type="InterPro" id="IPR044839">
    <property type="entry name" value="NDR1-like"/>
</dbReference>
<proteinExistence type="predicted"/>
<keyword evidence="3" id="KW-0812">Transmembrane</keyword>
<evidence type="ECO:0000256" key="1">
    <source>
        <dbReference type="ARBA" id="ARBA00004370"/>
    </source>
</evidence>
<comment type="subcellular location">
    <subcellularLocation>
        <location evidence="1">Membrane</location>
    </subcellularLocation>
</comment>
<dbReference type="KEGG" id="qsa:O6P43_006022"/>
<keyword evidence="5" id="KW-1185">Reference proteome</keyword>
<organism evidence="4 5">
    <name type="scientific">Quillaja saponaria</name>
    <name type="common">Soap bark tree</name>
    <dbReference type="NCBI Taxonomy" id="32244"/>
    <lineage>
        <taxon>Eukaryota</taxon>
        <taxon>Viridiplantae</taxon>
        <taxon>Streptophyta</taxon>
        <taxon>Embryophyta</taxon>
        <taxon>Tracheophyta</taxon>
        <taxon>Spermatophyta</taxon>
        <taxon>Magnoliopsida</taxon>
        <taxon>eudicotyledons</taxon>
        <taxon>Gunneridae</taxon>
        <taxon>Pentapetalae</taxon>
        <taxon>rosids</taxon>
        <taxon>fabids</taxon>
        <taxon>Fabales</taxon>
        <taxon>Quillajaceae</taxon>
        <taxon>Quillaja</taxon>
    </lineage>
</organism>
<dbReference type="PANTHER" id="PTHR31415:SF4">
    <property type="entry name" value="NDR1_HIN1-LIKE PROTEIN 3"/>
    <property type="match status" value="1"/>
</dbReference>
<accession>A0AAD7Q7C1</accession>
<keyword evidence="2 3" id="KW-0472">Membrane</keyword>
<name>A0AAD7Q7C1_QUISA</name>
<protein>
    <submittedName>
        <fullName evidence="4">Late embryogenesis abundant protein</fullName>
    </submittedName>
</protein>